<organism evidence="1">
    <name type="scientific">Homo sapiens</name>
    <name type="common">Human</name>
    <dbReference type="NCBI Taxonomy" id="9606"/>
    <lineage>
        <taxon>Eukaryota</taxon>
        <taxon>Metazoa</taxon>
        <taxon>Chordata</taxon>
        <taxon>Craniata</taxon>
        <taxon>Vertebrata</taxon>
        <taxon>Euteleostomi</taxon>
        <taxon>Mammalia</taxon>
        <taxon>Eutheria</taxon>
        <taxon>Euarchontoglires</taxon>
        <taxon>Primates</taxon>
        <taxon>Haplorrhini</taxon>
        <taxon>Catarrhini</taxon>
        <taxon>Hominidae</taxon>
        <taxon>Homo</taxon>
    </lineage>
</organism>
<dbReference type="EMBL" id="AF130086">
    <property type="protein sequence ID" value="AAG35512.1"/>
    <property type="molecule type" value="mRNA"/>
</dbReference>
<dbReference type="AlphaFoldDB" id="Q9H390"/>
<protein>
    <submittedName>
        <fullName evidence="1">PRO2300</fullName>
    </submittedName>
</protein>
<name>Q9H390_HUMAN</name>
<reference evidence="1" key="1">
    <citation type="submission" date="1999-02" db="EMBL/GenBank/DDBJ databases">
        <title>Functional prediction of the coding sequences of 75 new genes deduced by analysis of cDNA clones from human fetal liver.</title>
        <authorList>
            <person name="Zhang C."/>
            <person name="Yu Y."/>
            <person name="Zhang S."/>
            <person name="Wei H."/>
            <person name="Bi J."/>
            <person name="Zhou G."/>
            <person name="Dong C."/>
            <person name="Zai Y."/>
            <person name="Xu W."/>
            <person name="Gao F."/>
            <person name="Liu M."/>
            <person name="He F."/>
        </authorList>
    </citation>
    <scope>NUCLEOTIDE SEQUENCE</scope>
    <source>
        <tissue evidence="1">Liver</tissue>
    </source>
</reference>
<proteinExistence type="evidence at transcript level"/>
<accession>Q9H390</accession>
<sequence>MTGLHYSIVTSKDINVFRKSMNICQIKLIMYVSFSPSLSIHCYRFVSYDNVYFIDSNLRNEPELMVLCTFPTFAFPHLSMFL</sequence>
<evidence type="ECO:0000313" key="1">
    <source>
        <dbReference type="EMBL" id="AAG35512.1"/>
    </source>
</evidence>